<feature type="compositionally biased region" description="Basic and acidic residues" evidence="1">
    <location>
        <begin position="22"/>
        <end position="59"/>
    </location>
</feature>
<sequence length="169" mass="19510">MFSDENRREFQRGIDPQAGKIKRQEDRLNLRRQIREGHLNKRRKELTEKGEAIEDKSERYGPNSEAHYSSIPSIVNVFGAPVPSWVRIENLGEFASKILSQNLDSMLEGVEAVRQLLSIEEKPPILQVFKTGVVPYLIDILTKKIVFKDSTKKTPDELKKCKLQFEASW</sequence>
<evidence type="ECO:0000313" key="3">
    <source>
        <dbReference type="EMBL" id="ETO09311.1"/>
    </source>
</evidence>
<reference evidence="3 4" key="1">
    <citation type="journal article" date="2013" name="Curr. Biol.">
        <title>The Genome of the Foraminiferan Reticulomyxa filosa.</title>
        <authorList>
            <person name="Glockner G."/>
            <person name="Hulsmann N."/>
            <person name="Schleicher M."/>
            <person name="Noegel A.A."/>
            <person name="Eichinger L."/>
            <person name="Gallinger C."/>
            <person name="Pawlowski J."/>
            <person name="Sierra R."/>
            <person name="Euteneuer U."/>
            <person name="Pillet L."/>
            <person name="Moustafa A."/>
            <person name="Platzer M."/>
            <person name="Groth M."/>
            <person name="Szafranski K."/>
            <person name="Schliwa M."/>
        </authorList>
    </citation>
    <scope>NUCLEOTIDE SEQUENCE [LARGE SCALE GENOMIC DNA]</scope>
</reference>
<comment type="caution">
    <text evidence="3">The sequence shown here is derived from an EMBL/GenBank/DDBJ whole genome shotgun (WGS) entry which is preliminary data.</text>
</comment>
<proteinExistence type="predicted"/>
<feature type="domain" description="IBB" evidence="2">
    <location>
        <begin position="13"/>
        <end position="75"/>
    </location>
</feature>
<dbReference type="AlphaFoldDB" id="X6M6R1"/>
<protein>
    <submittedName>
        <fullName evidence="3">Protein transporter</fullName>
    </submittedName>
</protein>
<feature type="region of interest" description="Disordered" evidence="1">
    <location>
        <begin position="1"/>
        <end position="65"/>
    </location>
</feature>
<accession>X6M6R1</accession>
<dbReference type="GO" id="GO:0061608">
    <property type="term" value="F:nuclear import signal receptor activity"/>
    <property type="evidence" value="ECO:0007669"/>
    <property type="project" value="InterPro"/>
</dbReference>
<dbReference type="Gene3D" id="1.25.10.10">
    <property type="entry name" value="Leucine-rich Repeat Variant"/>
    <property type="match status" value="1"/>
</dbReference>
<evidence type="ECO:0000256" key="1">
    <source>
        <dbReference type="SAM" id="MobiDB-lite"/>
    </source>
</evidence>
<evidence type="ECO:0000259" key="2">
    <source>
        <dbReference type="Pfam" id="PF01749"/>
    </source>
</evidence>
<dbReference type="InterPro" id="IPR016024">
    <property type="entry name" value="ARM-type_fold"/>
</dbReference>
<dbReference type="SUPFAM" id="SSF48371">
    <property type="entry name" value="ARM repeat"/>
    <property type="match status" value="1"/>
</dbReference>
<evidence type="ECO:0000313" key="4">
    <source>
        <dbReference type="Proteomes" id="UP000023152"/>
    </source>
</evidence>
<dbReference type="InterPro" id="IPR011989">
    <property type="entry name" value="ARM-like"/>
</dbReference>
<dbReference type="GO" id="GO:0006606">
    <property type="term" value="P:protein import into nucleus"/>
    <property type="evidence" value="ECO:0007669"/>
    <property type="project" value="InterPro"/>
</dbReference>
<feature type="compositionally biased region" description="Basic and acidic residues" evidence="1">
    <location>
        <begin position="1"/>
        <end position="12"/>
    </location>
</feature>
<dbReference type="Pfam" id="PF01749">
    <property type="entry name" value="IBB"/>
    <property type="match status" value="1"/>
</dbReference>
<dbReference type="InterPro" id="IPR002652">
    <property type="entry name" value="Importin-a_IBB"/>
</dbReference>
<organism evidence="3 4">
    <name type="scientific">Reticulomyxa filosa</name>
    <dbReference type="NCBI Taxonomy" id="46433"/>
    <lineage>
        <taxon>Eukaryota</taxon>
        <taxon>Sar</taxon>
        <taxon>Rhizaria</taxon>
        <taxon>Retaria</taxon>
        <taxon>Foraminifera</taxon>
        <taxon>Monothalamids</taxon>
        <taxon>Reticulomyxidae</taxon>
        <taxon>Reticulomyxa</taxon>
    </lineage>
</organism>
<gene>
    <name evidence="3" type="ORF">RFI_28079</name>
</gene>
<keyword evidence="4" id="KW-1185">Reference proteome</keyword>
<dbReference type="Proteomes" id="UP000023152">
    <property type="component" value="Unassembled WGS sequence"/>
</dbReference>
<name>X6M6R1_RETFI</name>
<dbReference type="EMBL" id="ASPP01024155">
    <property type="protein sequence ID" value="ETO09311.1"/>
    <property type="molecule type" value="Genomic_DNA"/>
</dbReference>